<protein>
    <recommendedName>
        <fullName evidence="7">Chaperone protein DnaK</fullName>
    </recommendedName>
</protein>
<keyword evidence="2" id="KW-0067">ATP-binding</keyword>
<dbReference type="InterPro" id="IPR029048">
    <property type="entry name" value="HSP70_C_sf"/>
</dbReference>
<evidence type="ECO:0000256" key="2">
    <source>
        <dbReference type="ARBA" id="ARBA00022840"/>
    </source>
</evidence>
<keyword evidence="6" id="KW-1185">Reference proteome</keyword>
<dbReference type="InterPro" id="IPR013126">
    <property type="entry name" value="Hsp_70_fam"/>
</dbReference>
<proteinExistence type="predicted"/>
<comment type="caution">
    <text evidence="5">The sequence shown here is derived from an EMBL/GenBank/DDBJ whole genome shotgun (WGS) entry which is preliminary data.</text>
</comment>
<dbReference type="InterPro" id="IPR029047">
    <property type="entry name" value="HSP70_peptide-bd_sf"/>
</dbReference>
<evidence type="ECO:0000256" key="4">
    <source>
        <dbReference type="SAM" id="MobiDB-lite"/>
    </source>
</evidence>
<organism evidence="5 6">
    <name type="scientific">Demequina litorisediminis</name>
    <dbReference type="NCBI Taxonomy" id="1849022"/>
    <lineage>
        <taxon>Bacteria</taxon>
        <taxon>Bacillati</taxon>
        <taxon>Actinomycetota</taxon>
        <taxon>Actinomycetes</taxon>
        <taxon>Micrococcales</taxon>
        <taxon>Demequinaceae</taxon>
        <taxon>Demequina</taxon>
    </lineage>
</organism>
<accession>A0ABQ6IE95</accession>
<feature type="compositionally biased region" description="Polar residues" evidence="4">
    <location>
        <begin position="42"/>
        <end position="52"/>
    </location>
</feature>
<name>A0ABQ6IE95_9MICO</name>
<evidence type="ECO:0000256" key="1">
    <source>
        <dbReference type="ARBA" id="ARBA00022741"/>
    </source>
</evidence>
<feature type="compositionally biased region" description="Basic and acidic residues" evidence="4">
    <location>
        <begin position="55"/>
        <end position="84"/>
    </location>
</feature>
<feature type="region of interest" description="Disordered" evidence="4">
    <location>
        <begin position="36"/>
        <end position="102"/>
    </location>
</feature>
<keyword evidence="1" id="KW-0547">Nucleotide-binding</keyword>
<dbReference type="Proteomes" id="UP001157125">
    <property type="component" value="Unassembled WGS sequence"/>
</dbReference>
<evidence type="ECO:0000313" key="5">
    <source>
        <dbReference type="EMBL" id="GMA36034.1"/>
    </source>
</evidence>
<keyword evidence="3" id="KW-0143">Chaperone</keyword>
<dbReference type="PANTHER" id="PTHR19375">
    <property type="entry name" value="HEAT SHOCK PROTEIN 70KDA"/>
    <property type="match status" value="1"/>
</dbReference>
<dbReference type="SUPFAM" id="SSF100920">
    <property type="entry name" value="Heat shock protein 70kD (HSP70), peptide-binding domain"/>
    <property type="match status" value="1"/>
</dbReference>
<dbReference type="SUPFAM" id="SSF100934">
    <property type="entry name" value="Heat shock protein 70kD (HSP70), C-terminal subdomain"/>
    <property type="match status" value="1"/>
</dbReference>
<dbReference type="Pfam" id="PF00012">
    <property type="entry name" value="HSP70"/>
    <property type="match status" value="1"/>
</dbReference>
<feature type="region of interest" description="Disordered" evidence="4">
    <location>
        <begin position="153"/>
        <end position="187"/>
    </location>
</feature>
<gene>
    <name evidence="5" type="ORF">GCM10025876_22380</name>
</gene>
<dbReference type="Gene3D" id="1.20.1270.10">
    <property type="match status" value="1"/>
</dbReference>
<feature type="compositionally biased region" description="Acidic residues" evidence="4">
    <location>
        <begin position="168"/>
        <end position="187"/>
    </location>
</feature>
<reference evidence="6" key="1">
    <citation type="journal article" date="2019" name="Int. J. Syst. Evol. Microbiol.">
        <title>The Global Catalogue of Microorganisms (GCM) 10K type strain sequencing project: providing services to taxonomists for standard genome sequencing and annotation.</title>
        <authorList>
            <consortium name="The Broad Institute Genomics Platform"/>
            <consortium name="The Broad Institute Genome Sequencing Center for Infectious Disease"/>
            <person name="Wu L."/>
            <person name="Ma J."/>
        </authorList>
    </citation>
    <scope>NUCLEOTIDE SEQUENCE [LARGE SCALE GENOMIC DNA]</scope>
    <source>
        <strain evidence="6">NBRC 112299</strain>
    </source>
</reference>
<evidence type="ECO:0008006" key="7">
    <source>
        <dbReference type="Google" id="ProtNLM"/>
    </source>
</evidence>
<dbReference type="Gene3D" id="2.60.34.10">
    <property type="entry name" value="Substrate Binding Domain Of DNAk, Chain A, domain 1"/>
    <property type="match status" value="1"/>
</dbReference>
<evidence type="ECO:0000256" key="3">
    <source>
        <dbReference type="ARBA" id="ARBA00023186"/>
    </source>
</evidence>
<feature type="compositionally biased region" description="Low complexity" evidence="4">
    <location>
        <begin position="153"/>
        <end position="167"/>
    </location>
</feature>
<dbReference type="EMBL" id="BSUN01000001">
    <property type="protein sequence ID" value="GMA36034.1"/>
    <property type="molecule type" value="Genomic_DNA"/>
</dbReference>
<evidence type="ECO:0000313" key="6">
    <source>
        <dbReference type="Proteomes" id="UP001157125"/>
    </source>
</evidence>
<sequence length="187" mass="19905">MAPSSLGGIAPAPRGVPQIEVTFDIDANGIVHVNAKDRGTGKEQSITVTGGSALSKEDIERMVKDAEEHEAEDKKRRDDQDTRNNAETFAYSTEKILSENEDKVPAEVADDVKAAIADVKTALEGEDVDDIKAKHDVLVEKAQKIGEAVYAAQQADAAAGDAPAEDTASSDDDVVDAEIVDDENDKK</sequence>